<reference evidence="5" key="2">
    <citation type="submission" date="2013-12" db="EMBL/GenBank/DDBJ databases">
        <authorList>
            <person name="Yu Y."/>
            <person name="Lee S."/>
            <person name="de Baynast K."/>
            <person name="Wissotski M."/>
            <person name="Liu L."/>
            <person name="Talag J."/>
            <person name="Goicoechea J."/>
            <person name="Angelova A."/>
            <person name="Jetty R."/>
            <person name="Kudrna D."/>
            <person name="Golser W."/>
            <person name="Rivera L."/>
            <person name="Zhang J."/>
            <person name="Wing R."/>
        </authorList>
    </citation>
    <scope>NUCLEOTIDE SEQUENCE</scope>
</reference>
<evidence type="ECO:0000256" key="1">
    <source>
        <dbReference type="ARBA" id="ARBA00009500"/>
    </source>
</evidence>
<dbReference type="SMART" id="SM00093">
    <property type="entry name" value="SERPIN"/>
    <property type="match status" value="1"/>
</dbReference>
<dbReference type="InterPro" id="IPR000215">
    <property type="entry name" value="Serpin_fam"/>
</dbReference>
<dbReference type="GO" id="GO:0005615">
    <property type="term" value="C:extracellular space"/>
    <property type="evidence" value="ECO:0007669"/>
    <property type="project" value="InterPro"/>
</dbReference>
<comment type="similarity">
    <text evidence="1 2">Belongs to the serpin family.</text>
</comment>
<evidence type="ECO:0000256" key="2">
    <source>
        <dbReference type="RuleBase" id="RU000411"/>
    </source>
</evidence>
<dbReference type="Gene3D" id="2.30.39.10">
    <property type="entry name" value="Alpha-1-antitrypsin, domain 1"/>
    <property type="match status" value="1"/>
</dbReference>
<protein>
    <recommendedName>
        <fullName evidence="3">Serpin domain-containing protein</fullName>
    </recommendedName>
</protein>
<feature type="domain" description="Serpin" evidence="3">
    <location>
        <begin position="1"/>
        <end position="263"/>
    </location>
</feature>
<dbReference type="Pfam" id="PF00079">
    <property type="entry name" value="Serpin"/>
    <property type="match status" value="1"/>
</dbReference>
<evidence type="ECO:0000313" key="5">
    <source>
        <dbReference type="Proteomes" id="UP000032180"/>
    </source>
</evidence>
<dbReference type="HOGENOM" id="CLU_023330_4_1_1"/>
<dbReference type="AlphaFoldDB" id="A0A0D9XQJ2"/>
<evidence type="ECO:0000313" key="4">
    <source>
        <dbReference type="EnsemblPlants" id="LPERR11G06620.1"/>
    </source>
</evidence>
<dbReference type="PANTHER" id="PTHR11461:SF385">
    <property type="entry name" value="SERPIN DOMAIN-CONTAINING PROTEIN"/>
    <property type="match status" value="1"/>
</dbReference>
<name>A0A0D9XQJ2_9ORYZ</name>
<organism evidence="4 5">
    <name type="scientific">Leersia perrieri</name>
    <dbReference type="NCBI Taxonomy" id="77586"/>
    <lineage>
        <taxon>Eukaryota</taxon>
        <taxon>Viridiplantae</taxon>
        <taxon>Streptophyta</taxon>
        <taxon>Embryophyta</taxon>
        <taxon>Tracheophyta</taxon>
        <taxon>Spermatophyta</taxon>
        <taxon>Magnoliopsida</taxon>
        <taxon>Liliopsida</taxon>
        <taxon>Poales</taxon>
        <taxon>Poaceae</taxon>
        <taxon>BOP clade</taxon>
        <taxon>Oryzoideae</taxon>
        <taxon>Oryzeae</taxon>
        <taxon>Oryzinae</taxon>
        <taxon>Leersia</taxon>
    </lineage>
</organism>
<dbReference type="Gene3D" id="3.30.497.10">
    <property type="entry name" value="Antithrombin, subunit I, domain 2"/>
    <property type="match status" value="1"/>
</dbReference>
<evidence type="ECO:0000259" key="3">
    <source>
        <dbReference type="SMART" id="SM00093"/>
    </source>
</evidence>
<dbReference type="InterPro" id="IPR036186">
    <property type="entry name" value="Serpin_sf"/>
</dbReference>
<reference evidence="4 5" key="1">
    <citation type="submission" date="2012-08" db="EMBL/GenBank/DDBJ databases">
        <title>Oryza genome evolution.</title>
        <authorList>
            <person name="Wing R.A."/>
        </authorList>
    </citation>
    <scope>NUCLEOTIDE SEQUENCE</scope>
</reference>
<proteinExistence type="inferred from homology"/>
<accession>A0A0D9XQJ2</accession>
<dbReference type="eggNOG" id="KOG2392">
    <property type="taxonomic scope" value="Eukaryota"/>
</dbReference>
<dbReference type="EnsemblPlants" id="LPERR11G06620.1">
    <property type="protein sequence ID" value="LPERR11G06620.1"/>
    <property type="gene ID" value="LPERR11G06620"/>
</dbReference>
<dbReference type="STRING" id="77586.A0A0D9XQJ2"/>
<dbReference type="PANTHER" id="PTHR11461">
    <property type="entry name" value="SERINE PROTEASE INHIBITOR, SERPIN"/>
    <property type="match status" value="1"/>
</dbReference>
<dbReference type="Proteomes" id="UP000032180">
    <property type="component" value="Chromosome 11"/>
</dbReference>
<reference evidence="4" key="3">
    <citation type="submission" date="2015-04" db="UniProtKB">
        <authorList>
            <consortium name="EnsemblPlants"/>
        </authorList>
    </citation>
    <scope>IDENTIFICATION</scope>
</reference>
<keyword evidence="5" id="KW-1185">Reference proteome</keyword>
<dbReference type="GO" id="GO:0004867">
    <property type="term" value="F:serine-type endopeptidase inhibitor activity"/>
    <property type="evidence" value="ECO:0007669"/>
    <property type="project" value="InterPro"/>
</dbReference>
<dbReference type="InterPro" id="IPR042185">
    <property type="entry name" value="Serpin_sf_2"/>
</dbReference>
<dbReference type="InterPro" id="IPR023796">
    <property type="entry name" value="Serpin_dom"/>
</dbReference>
<sequence>MNAWVAEETQSLITDVVSQGAIHPDTILVLATAIYFKGKLVIPFDDKYTEEKKFHLLDGSSHVTVPFMRGFWMQNISCHDGFKMLPLRYTDNDYYQNYDVPQFSMCIFLPTQRDGLPELVNKIASDVEGFLLRHLKPSSQNKYVPVGQFFVPKFKLSSAGSVAGVLKEVGLQLPFDMVEEVDDGVEEEKKMLVEGVIHKAVVEVSDVAAVTMTNNERMISAPRDKRVPPPRNPMDFVADHPFAFFVVEERSCAVVLAGQVLDPSKE</sequence>
<dbReference type="InterPro" id="IPR042178">
    <property type="entry name" value="Serpin_sf_1"/>
</dbReference>
<dbReference type="SUPFAM" id="SSF56574">
    <property type="entry name" value="Serpins"/>
    <property type="match status" value="1"/>
</dbReference>
<dbReference type="Gramene" id="LPERR11G06620.1">
    <property type="protein sequence ID" value="LPERR11G06620.1"/>
    <property type="gene ID" value="LPERR11G06620"/>
</dbReference>